<dbReference type="RefSeq" id="WP_418157942.1">
    <property type="nucleotide sequence ID" value="NZ_JBBLZC010000002.1"/>
</dbReference>
<protein>
    <submittedName>
        <fullName evidence="4">Gfo/Idh/MocA family oxidoreductase</fullName>
    </submittedName>
</protein>
<reference evidence="4 5" key="1">
    <citation type="submission" date="2024-01" db="EMBL/GenBank/DDBJ databases">
        <title>Multi-omics insights into the function and evolution of sodium benzoate biodegradation pathways in Benzoatithermus flavus gen. nov., sp. nov. from hot spring.</title>
        <authorList>
            <person name="Hu C.-J."/>
            <person name="Li W.-J."/>
        </authorList>
    </citation>
    <scope>NUCLEOTIDE SEQUENCE [LARGE SCALE GENOMIC DNA]</scope>
    <source>
        <strain evidence="4 5">SYSU G07066</strain>
    </source>
</reference>
<dbReference type="PANTHER" id="PTHR43818:SF11">
    <property type="entry name" value="BCDNA.GH03377"/>
    <property type="match status" value="1"/>
</dbReference>
<dbReference type="InterPro" id="IPR000683">
    <property type="entry name" value="Gfo/Idh/MocA-like_OxRdtase_N"/>
</dbReference>
<dbReference type="Gene3D" id="3.30.360.10">
    <property type="entry name" value="Dihydrodipicolinate Reductase, domain 2"/>
    <property type="match status" value="1"/>
</dbReference>
<dbReference type="InterPro" id="IPR055170">
    <property type="entry name" value="GFO_IDH_MocA-like_dom"/>
</dbReference>
<dbReference type="InterPro" id="IPR036291">
    <property type="entry name" value="NAD(P)-bd_dom_sf"/>
</dbReference>
<dbReference type="Gene3D" id="3.40.50.720">
    <property type="entry name" value="NAD(P)-binding Rossmann-like Domain"/>
    <property type="match status" value="1"/>
</dbReference>
<dbReference type="EMBL" id="JBBLZC010000002">
    <property type="protein sequence ID" value="MEK0082087.1"/>
    <property type="molecule type" value="Genomic_DNA"/>
</dbReference>
<comment type="caution">
    <text evidence="4">The sequence shown here is derived from an EMBL/GenBank/DDBJ whole genome shotgun (WGS) entry which is preliminary data.</text>
</comment>
<evidence type="ECO:0000313" key="5">
    <source>
        <dbReference type="Proteomes" id="UP001375743"/>
    </source>
</evidence>
<gene>
    <name evidence="4" type="ORF">U1T56_02905</name>
</gene>
<name>A0ABU8XLK7_9PROT</name>
<dbReference type="SUPFAM" id="SSF51735">
    <property type="entry name" value="NAD(P)-binding Rossmann-fold domains"/>
    <property type="match status" value="1"/>
</dbReference>
<evidence type="ECO:0000259" key="3">
    <source>
        <dbReference type="Pfam" id="PF22725"/>
    </source>
</evidence>
<keyword evidence="5" id="KW-1185">Reference proteome</keyword>
<organism evidence="4 5">
    <name type="scientific">Benzoatithermus flavus</name>
    <dbReference type="NCBI Taxonomy" id="3108223"/>
    <lineage>
        <taxon>Bacteria</taxon>
        <taxon>Pseudomonadati</taxon>
        <taxon>Pseudomonadota</taxon>
        <taxon>Alphaproteobacteria</taxon>
        <taxon>Geminicoccales</taxon>
        <taxon>Geminicoccaceae</taxon>
        <taxon>Benzoatithermus</taxon>
    </lineage>
</organism>
<dbReference type="InterPro" id="IPR050463">
    <property type="entry name" value="Gfo/Idh/MocA_oxidrdct_glycsds"/>
</dbReference>
<evidence type="ECO:0000313" key="4">
    <source>
        <dbReference type="EMBL" id="MEK0082087.1"/>
    </source>
</evidence>
<dbReference type="SUPFAM" id="SSF55347">
    <property type="entry name" value="Glyceraldehyde-3-phosphate dehydrogenase-like, C-terminal domain"/>
    <property type="match status" value="1"/>
</dbReference>
<feature type="domain" description="Gfo/Idh/MocA-like oxidoreductase N-terminal" evidence="2">
    <location>
        <begin position="5"/>
        <end position="130"/>
    </location>
</feature>
<dbReference type="PANTHER" id="PTHR43818">
    <property type="entry name" value="BCDNA.GH03377"/>
    <property type="match status" value="1"/>
</dbReference>
<proteinExistence type="predicted"/>
<feature type="domain" description="GFO/IDH/MocA-like oxidoreductase" evidence="3">
    <location>
        <begin position="139"/>
        <end position="288"/>
    </location>
</feature>
<dbReference type="Pfam" id="PF22725">
    <property type="entry name" value="GFO_IDH_MocA_C3"/>
    <property type="match status" value="1"/>
</dbReference>
<sequence>MNEIGIGIIGTGFMGECHALAFQAVTSLFQPRLRPRLELVADVVAEGAERAKARFGFARSTTDWRTLVQDPAVELVAITSPNVLHKEMALAAIAAGKHVYCEKPLALTAADAKELADAADARGVRTLVGYNYLRSPALRHIKHLLDSGELGTITYIRAAFEEDYMADPSVLFSWRCERAKAGSGALGDLGSHAVSLLRYLAGPIVEVAGDIAVTVPARPVAAPGQTAGQFTRTSEEAKIETRPVENEDIAHALLRFESGVMGTLTASRVAWGRKNGPDLELYGTKGAVRYCQERFNEFQLFKASPRLDDNGFRTVLTGPYHPDYGRFTPAPGHSIGFNDLKTIEVAHLLEGIAEGKPLYPDFREGFAIEAVCDAVLESAERRAWVRVEGGN</sequence>
<evidence type="ECO:0000259" key="2">
    <source>
        <dbReference type="Pfam" id="PF01408"/>
    </source>
</evidence>
<dbReference type="Pfam" id="PF01408">
    <property type="entry name" value="GFO_IDH_MocA"/>
    <property type="match status" value="1"/>
</dbReference>
<accession>A0ABU8XLK7</accession>
<keyword evidence="1" id="KW-0560">Oxidoreductase</keyword>
<dbReference type="Proteomes" id="UP001375743">
    <property type="component" value="Unassembled WGS sequence"/>
</dbReference>
<evidence type="ECO:0000256" key="1">
    <source>
        <dbReference type="ARBA" id="ARBA00023002"/>
    </source>
</evidence>